<dbReference type="GO" id="GO:0016491">
    <property type="term" value="F:oxidoreductase activity"/>
    <property type="evidence" value="ECO:0007669"/>
    <property type="project" value="UniProtKB-KW"/>
</dbReference>
<evidence type="ECO:0000259" key="4">
    <source>
        <dbReference type="Pfam" id="PF00881"/>
    </source>
</evidence>
<dbReference type="OrthoDB" id="9802510at2"/>
<gene>
    <name evidence="5" type="ORF">TM5383_03064</name>
</gene>
<dbReference type="CDD" id="cd02136">
    <property type="entry name" value="PnbA_NfnB-like"/>
    <property type="match status" value="1"/>
</dbReference>
<evidence type="ECO:0000313" key="5">
    <source>
        <dbReference type="EMBL" id="CUH85821.1"/>
    </source>
</evidence>
<reference evidence="5 6" key="1">
    <citation type="submission" date="2015-09" db="EMBL/GenBank/DDBJ databases">
        <authorList>
            <consortium name="Swine Surveillance"/>
        </authorList>
    </citation>
    <scope>NUCLEOTIDE SEQUENCE [LARGE SCALE GENOMIC DNA]</scope>
    <source>
        <strain evidence="5 6">CECT 8383</strain>
    </source>
</reference>
<dbReference type="STRING" id="340021.TM5383_03064"/>
<keyword evidence="2" id="KW-0288">FMN</keyword>
<proteinExistence type="predicted"/>
<dbReference type="Proteomes" id="UP000051681">
    <property type="component" value="Unassembled WGS sequence"/>
</dbReference>
<dbReference type="InterPro" id="IPR029479">
    <property type="entry name" value="Nitroreductase"/>
</dbReference>
<organism evidence="5 6">
    <name type="scientific">Thalassovita mediterranea</name>
    <dbReference type="NCBI Taxonomy" id="340021"/>
    <lineage>
        <taxon>Bacteria</taxon>
        <taxon>Pseudomonadati</taxon>
        <taxon>Pseudomonadota</taxon>
        <taxon>Alphaproteobacteria</taxon>
        <taxon>Rhodobacterales</taxon>
        <taxon>Roseobacteraceae</taxon>
        <taxon>Thalassovita</taxon>
    </lineage>
</organism>
<sequence>MTEIATFETLLTRRHSCRAFQDKSVPRADIERIVTAAGRVPSWCNAQPWQVIITDKAATDAFRTALVSATETTAPAPDLAWPKQYTGAYQQRRRTCGGQLYQAVGIEKGDRVASAKQMAENFHLFGAPHVAIVTSERDLGPYGALDCGGFITAFTLAAEALGVASIPQAAVAAYAPALRDHFQIPDNRMILCAISFGYRDADHPINGFRTDRADLDEVLDWRA</sequence>
<dbReference type="EMBL" id="CYSF01000018">
    <property type="protein sequence ID" value="CUH85821.1"/>
    <property type="molecule type" value="Genomic_DNA"/>
</dbReference>
<evidence type="ECO:0000256" key="1">
    <source>
        <dbReference type="ARBA" id="ARBA00022630"/>
    </source>
</evidence>
<dbReference type="Pfam" id="PF00881">
    <property type="entry name" value="Nitroreductase"/>
    <property type="match status" value="1"/>
</dbReference>
<dbReference type="PANTHER" id="PTHR23026:SF90">
    <property type="entry name" value="IODOTYROSINE DEIODINASE 1"/>
    <property type="match status" value="1"/>
</dbReference>
<feature type="domain" description="Nitroreductase" evidence="4">
    <location>
        <begin position="12"/>
        <end position="198"/>
    </location>
</feature>
<accession>A0A0P1HFN5</accession>
<keyword evidence="6" id="KW-1185">Reference proteome</keyword>
<protein>
    <submittedName>
        <fullName evidence="5">5,6-dimethylbenzimidazole synthase</fullName>
    </submittedName>
</protein>
<name>A0A0P1HFN5_9RHOB</name>
<keyword evidence="1" id="KW-0285">Flavoprotein</keyword>
<dbReference type="InterPro" id="IPR000415">
    <property type="entry name" value="Nitroreductase-like"/>
</dbReference>
<evidence type="ECO:0000256" key="2">
    <source>
        <dbReference type="ARBA" id="ARBA00022643"/>
    </source>
</evidence>
<dbReference type="AlphaFoldDB" id="A0A0P1HFN5"/>
<dbReference type="PANTHER" id="PTHR23026">
    <property type="entry name" value="NADPH NITROREDUCTASE"/>
    <property type="match status" value="1"/>
</dbReference>
<evidence type="ECO:0000256" key="3">
    <source>
        <dbReference type="ARBA" id="ARBA00023002"/>
    </source>
</evidence>
<dbReference type="InterPro" id="IPR050627">
    <property type="entry name" value="Nitroreductase/BluB"/>
</dbReference>
<dbReference type="Gene3D" id="3.40.109.10">
    <property type="entry name" value="NADH Oxidase"/>
    <property type="match status" value="1"/>
</dbReference>
<dbReference type="RefSeq" id="WP_058319889.1">
    <property type="nucleotide sequence ID" value="NZ_CYSF01000018.1"/>
</dbReference>
<dbReference type="SUPFAM" id="SSF55469">
    <property type="entry name" value="FMN-dependent nitroreductase-like"/>
    <property type="match status" value="1"/>
</dbReference>
<keyword evidence="3" id="KW-0560">Oxidoreductase</keyword>
<evidence type="ECO:0000313" key="6">
    <source>
        <dbReference type="Proteomes" id="UP000051681"/>
    </source>
</evidence>